<evidence type="ECO:0000313" key="2">
    <source>
        <dbReference type="Proteomes" id="UP000230781"/>
    </source>
</evidence>
<evidence type="ECO:0000313" key="1">
    <source>
        <dbReference type="EMBL" id="ATV71480.1"/>
    </source>
</evidence>
<organism evidence="1 2">
    <name type="scientific">Fusobacterium pseudoperiodonticum</name>
    <dbReference type="NCBI Taxonomy" id="2663009"/>
    <lineage>
        <taxon>Bacteria</taxon>
        <taxon>Fusobacteriati</taxon>
        <taxon>Fusobacteriota</taxon>
        <taxon>Fusobacteriia</taxon>
        <taxon>Fusobacteriales</taxon>
        <taxon>Fusobacteriaceae</taxon>
        <taxon>Fusobacterium</taxon>
    </lineage>
</organism>
<dbReference type="Proteomes" id="UP000230781">
    <property type="component" value="Chromosome"/>
</dbReference>
<dbReference type="REBASE" id="225652">
    <property type="entry name" value="Fpe2555McrBCP"/>
</dbReference>
<dbReference type="PANTHER" id="PTHR38733:SF1">
    <property type="entry name" value="TYPE IV METHYL-DIRECTED RESTRICTION ENZYME ECOKMCRBC"/>
    <property type="match status" value="1"/>
</dbReference>
<dbReference type="NCBIfam" id="NF007277">
    <property type="entry name" value="PRK09736.1"/>
    <property type="match status" value="1"/>
</dbReference>
<dbReference type="AlphaFoldDB" id="A0A2D3PUX8"/>
<accession>A0A2D3PUX8</accession>
<dbReference type="InterPro" id="IPR014407">
    <property type="entry name" value="McrC_bac"/>
</dbReference>
<keyword evidence="1" id="KW-0255">Endonuclease</keyword>
<name>A0A2D3PUX8_9FUSO</name>
<dbReference type="EMBL" id="CP024704">
    <property type="protein sequence ID" value="ATV71480.1"/>
    <property type="molecule type" value="Genomic_DNA"/>
</dbReference>
<dbReference type="Pfam" id="PF10117">
    <property type="entry name" value="McrBC"/>
    <property type="match status" value="1"/>
</dbReference>
<reference evidence="1 2" key="1">
    <citation type="submission" date="2017-11" db="EMBL/GenBank/DDBJ databases">
        <title>Genome sequencing of Fusobacterium periodonticum KCOM 2555.</title>
        <authorList>
            <person name="Kook J.-K."/>
            <person name="Park S.-N."/>
            <person name="Lim Y.K."/>
        </authorList>
    </citation>
    <scope>NUCLEOTIDE SEQUENCE [LARGE SCALE GENOMIC DNA]</scope>
    <source>
        <strain evidence="1 2">KCOM 2555</strain>
    </source>
</reference>
<dbReference type="InterPro" id="IPR019292">
    <property type="entry name" value="McrC"/>
</dbReference>
<keyword evidence="1" id="KW-0378">Hydrolase</keyword>
<protein>
    <submittedName>
        <fullName evidence="1">5-methylcytosine-specific restriction endonuclease system specificity protein McrC</fullName>
    </submittedName>
</protein>
<proteinExistence type="predicted"/>
<dbReference type="GO" id="GO:0009307">
    <property type="term" value="P:DNA restriction-modification system"/>
    <property type="evidence" value="ECO:0007669"/>
    <property type="project" value="InterPro"/>
</dbReference>
<dbReference type="PANTHER" id="PTHR38733">
    <property type="entry name" value="PROTEIN MCRC"/>
    <property type="match status" value="1"/>
</dbReference>
<dbReference type="PIRSF" id="PIRSF003109">
    <property type="entry name" value="McrC"/>
    <property type="match status" value="1"/>
</dbReference>
<keyword evidence="1" id="KW-0540">Nuclease</keyword>
<sequence>MIKDKKILINNIYHMLSYAFQTLKQENYKDVSIEPFDEMYDLFAAILSKGISFQLKHGLYKEYINYQEDLAVISGKINISETLKKYSAHKKVLSCNFDKFSENNLYNQILKTTVMLLLRNKKVKAEYKDNLKKMMLFFSDVDLLNPKGIRWSAIQFQRNNQTYRMLIGICQLIIEGMLITTNAGDYKLASFIDEQRMCRLYEKFILEYYRKHFPELTVTASQIPWCVEDSTMLPTMQSDIHLQKDNTVLIIDAKYYSQTTQFRYNKHTIHSNNLYQIFTYVKNRDYQFENLEHKVSGMLLYAKTEDEIQPDNVYQMHGNQITVKTLDLNLSFVDIKKQLDEIVEEHFSL</sequence>
<gene>
    <name evidence="1" type="ORF">CTM98_12255</name>
</gene>
<dbReference type="GO" id="GO:0004519">
    <property type="term" value="F:endonuclease activity"/>
    <property type="evidence" value="ECO:0007669"/>
    <property type="project" value="UniProtKB-KW"/>
</dbReference>